<dbReference type="AlphaFoldDB" id="A0A397W9I6"/>
<dbReference type="Proteomes" id="UP000266673">
    <property type="component" value="Unassembled WGS sequence"/>
</dbReference>
<dbReference type="EMBL" id="QKWP01000046">
    <property type="protein sequence ID" value="RIB29113.1"/>
    <property type="molecule type" value="Genomic_DNA"/>
</dbReference>
<protein>
    <submittedName>
        <fullName evidence="1">Uncharacterized protein</fullName>
    </submittedName>
</protein>
<proteinExistence type="predicted"/>
<keyword evidence="2" id="KW-1185">Reference proteome</keyword>
<sequence length="51" mass="6317">MRNILQESIERAIYSRYVNYFEYDKFMDHVELGIGRSVLRWSAEIGRREYR</sequence>
<name>A0A397W9I6_9GLOM</name>
<evidence type="ECO:0000313" key="2">
    <source>
        <dbReference type="Proteomes" id="UP000266673"/>
    </source>
</evidence>
<comment type="caution">
    <text evidence="1">The sequence shown here is derived from an EMBL/GenBank/DDBJ whole genome shotgun (WGS) entry which is preliminary data.</text>
</comment>
<organism evidence="1 2">
    <name type="scientific">Gigaspora rosea</name>
    <dbReference type="NCBI Taxonomy" id="44941"/>
    <lineage>
        <taxon>Eukaryota</taxon>
        <taxon>Fungi</taxon>
        <taxon>Fungi incertae sedis</taxon>
        <taxon>Mucoromycota</taxon>
        <taxon>Glomeromycotina</taxon>
        <taxon>Glomeromycetes</taxon>
        <taxon>Diversisporales</taxon>
        <taxon>Gigasporaceae</taxon>
        <taxon>Gigaspora</taxon>
    </lineage>
</organism>
<reference evidence="1 2" key="1">
    <citation type="submission" date="2018-06" db="EMBL/GenBank/DDBJ databases">
        <title>Comparative genomics reveals the genomic features of Rhizophagus irregularis, R. cerebriforme, R. diaphanum and Gigaspora rosea, and their symbiotic lifestyle signature.</title>
        <authorList>
            <person name="Morin E."/>
            <person name="San Clemente H."/>
            <person name="Chen E.C.H."/>
            <person name="De La Providencia I."/>
            <person name="Hainaut M."/>
            <person name="Kuo A."/>
            <person name="Kohler A."/>
            <person name="Murat C."/>
            <person name="Tang N."/>
            <person name="Roy S."/>
            <person name="Loubradou J."/>
            <person name="Henrissat B."/>
            <person name="Grigoriev I.V."/>
            <person name="Corradi N."/>
            <person name="Roux C."/>
            <person name="Martin F.M."/>
        </authorList>
    </citation>
    <scope>NUCLEOTIDE SEQUENCE [LARGE SCALE GENOMIC DNA]</scope>
    <source>
        <strain evidence="1 2">DAOM 194757</strain>
    </source>
</reference>
<evidence type="ECO:0000313" key="1">
    <source>
        <dbReference type="EMBL" id="RIB29113.1"/>
    </source>
</evidence>
<accession>A0A397W9I6</accession>
<gene>
    <name evidence="1" type="ORF">C2G38_2156197</name>
</gene>